<dbReference type="NCBIfam" id="TIGR00050">
    <property type="entry name" value="rRNA_methyl_1"/>
    <property type="match status" value="1"/>
</dbReference>
<gene>
    <name evidence="5 7" type="primary">trmJ</name>
    <name evidence="7" type="ORF">GT360_03140</name>
</gene>
<dbReference type="Proteomes" id="UP000464262">
    <property type="component" value="Chromosome 1"/>
</dbReference>
<sequence length="246" mass="27398">MLDRVKIVLVGTSHAGNIGSAARAMKVMGLSNLVLVDPQCERDGQTTALAAGASDVAMNAEIVDTVEQAVADCSLVIGTSARSRTLDWPMVEPRECGEKLVQALANKDSEGSVAVVFGRERTGLTNDELQKCQYHLTIPANPEYSSLNLAMAVQTVSYEIRMAYLAMEQSQYAPAQQTEYPRYEQLEQFYSHLEKVLYDTHFIEKDKPQKVMDKLRRLFTRARPESQELNILRGVLTAIEKTNNLK</sequence>
<feature type="domain" description="tRNA/rRNA methyltransferase SpoU type" evidence="6">
    <location>
        <begin position="5"/>
        <end position="158"/>
    </location>
</feature>
<comment type="subunit">
    <text evidence="5">Homodimer.</text>
</comment>
<dbReference type="Pfam" id="PF00588">
    <property type="entry name" value="SpoU_methylase"/>
    <property type="match status" value="1"/>
</dbReference>
<comment type="catalytic activity">
    <reaction evidence="5">
        <text>cytidine(32) in tRNA + S-adenosyl-L-methionine = 2'-O-methylcytidine(32) in tRNA + S-adenosyl-L-homocysteine + H(+)</text>
        <dbReference type="Rhea" id="RHEA:42932"/>
        <dbReference type="Rhea" id="RHEA-COMP:10288"/>
        <dbReference type="Rhea" id="RHEA-COMP:10289"/>
        <dbReference type="ChEBI" id="CHEBI:15378"/>
        <dbReference type="ChEBI" id="CHEBI:57856"/>
        <dbReference type="ChEBI" id="CHEBI:59789"/>
        <dbReference type="ChEBI" id="CHEBI:74495"/>
        <dbReference type="ChEBI" id="CHEBI:82748"/>
        <dbReference type="EC" id="2.1.1.200"/>
    </reaction>
</comment>
<comment type="subcellular location">
    <subcellularLocation>
        <location evidence="5">Cytoplasm</location>
    </subcellularLocation>
</comment>
<dbReference type="KEGG" id="vas:GT360_03140"/>
<proteinExistence type="inferred from homology"/>
<evidence type="ECO:0000313" key="8">
    <source>
        <dbReference type="Proteomes" id="UP000464262"/>
    </source>
</evidence>
<dbReference type="GO" id="GO:0003723">
    <property type="term" value="F:RNA binding"/>
    <property type="evidence" value="ECO:0007669"/>
    <property type="project" value="InterPro"/>
</dbReference>
<keyword evidence="2 5" id="KW-0489">Methyltransferase</keyword>
<dbReference type="InterPro" id="IPR001537">
    <property type="entry name" value="SpoU_MeTrfase"/>
</dbReference>
<dbReference type="EC" id="2.1.1.200" evidence="5"/>
<keyword evidence="4 5" id="KW-0949">S-adenosyl-L-methionine</keyword>
<keyword evidence="8" id="KW-1185">Reference proteome</keyword>
<dbReference type="NCBIfam" id="NF011694">
    <property type="entry name" value="PRK15114.1"/>
    <property type="match status" value="1"/>
</dbReference>
<accession>A0A7Z2YCR4</accession>
<dbReference type="PANTHER" id="PTHR42786:SF2">
    <property type="entry name" value="TRNA (CYTIDINE_URIDINE-2'-O-)-METHYLTRANSFERASE TRMJ"/>
    <property type="match status" value="1"/>
</dbReference>
<keyword evidence="5" id="KW-0819">tRNA processing</keyword>
<evidence type="ECO:0000259" key="6">
    <source>
        <dbReference type="Pfam" id="PF00588"/>
    </source>
</evidence>
<keyword evidence="5" id="KW-0963">Cytoplasm</keyword>
<evidence type="ECO:0000256" key="4">
    <source>
        <dbReference type="ARBA" id="ARBA00022691"/>
    </source>
</evidence>
<dbReference type="InterPro" id="IPR004384">
    <property type="entry name" value="RNA_MeTrfase_TrmJ/LasT"/>
</dbReference>
<dbReference type="PANTHER" id="PTHR42786">
    <property type="entry name" value="TRNA/RRNA METHYLTRANSFERASE"/>
    <property type="match status" value="1"/>
</dbReference>
<organism evidence="7 8">
    <name type="scientific">Vibrio astriarenae</name>
    <dbReference type="NCBI Taxonomy" id="1481923"/>
    <lineage>
        <taxon>Bacteria</taxon>
        <taxon>Pseudomonadati</taxon>
        <taxon>Pseudomonadota</taxon>
        <taxon>Gammaproteobacteria</taxon>
        <taxon>Vibrionales</taxon>
        <taxon>Vibrionaceae</taxon>
        <taxon>Vibrio</taxon>
    </lineage>
</organism>
<dbReference type="GO" id="GO:0002128">
    <property type="term" value="P:tRNA nucleoside ribose methylation"/>
    <property type="evidence" value="ECO:0007669"/>
    <property type="project" value="TreeGrafter"/>
</dbReference>
<evidence type="ECO:0000256" key="2">
    <source>
        <dbReference type="ARBA" id="ARBA00022603"/>
    </source>
</evidence>
<comment type="catalytic activity">
    <reaction evidence="5">
        <text>uridine(32) in tRNA + S-adenosyl-L-methionine = 2'-O-methyluridine(32) in tRNA + S-adenosyl-L-homocysteine + H(+)</text>
        <dbReference type="Rhea" id="RHEA:42936"/>
        <dbReference type="Rhea" id="RHEA-COMP:10107"/>
        <dbReference type="Rhea" id="RHEA-COMP:10290"/>
        <dbReference type="ChEBI" id="CHEBI:15378"/>
        <dbReference type="ChEBI" id="CHEBI:57856"/>
        <dbReference type="ChEBI" id="CHEBI:59789"/>
        <dbReference type="ChEBI" id="CHEBI:65315"/>
        <dbReference type="ChEBI" id="CHEBI:74478"/>
        <dbReference type="EC" id="2.1.1.200"/>
    </reaction>
</comment>
<dbReference type="SUPFAM" id="SSF75217">
    <property type="entry name" value="alpha/beta knot"/>
    <property type="match status" value="1"/>
</dbReference>
<evidence type="ECO:0000256" key="3">
    <source>
        <dbReference type="ARBA" id="ARBA00022679"/>
    </source>
</evidence>
<evidence type="ECO:0000256" key="1">
    <source>
        <dbReference type="ARBA" id="ARBA00007228"/>
    </source>
</evidence>
<dbReference type="AlphaFoldDB" id="A0A7Z2YCR4"/>
<protein>
    <recommendedName>
        <fullName evidence="5">tRNA (cytidine/uridine-2'-O-)-methyltransferase TrmJ</fullName>
        <ecNumber evidence="5">2.1.1.200</ecNumber>
    </recommendedName>
    <alternativeName>
        <fullName evidence="5">tRNA (cytidine(32)/uridine(32)-2'-O)-methyltransferase</fullName>
    </alternativeName>
    <alternativeName>
        <fullName evidence="5">tRNA Cm32/Um32 methyltransferase</fullName>
    </alternativeName>
</protein>
<dbReference type="InterPro" id="IPR029026">
    <property type="entry name" value="tRNA_m1G_MTases_N"/>
</dbReference>
<dbReference type="InterPro" id="IPR029028">
    <property type="entry name" value="Alpha/beta_knot_MTases"/>
</dbReference>
<dbReference type="Gene3D" id="3.40.1280.10">
    <property type="match status" value="1"/>
</dbReference>
<dbReference type="Gene3D" id="1.10.8.590">
    <property type="match status" value="1"/>
</dbReference>
<dbReference type="PIRSF" id="PIRSF004808">
    <property type="entry name" value="LasT"/>
    <property type="match status" value="1"/>
</dbReference>
<dbReference type="FunFam" id="3.40.1280.10:FF:000006">
    <property type="entry name" value="Uncharacterized tRNA/rRNA methyltransferase HI_0380"/>
    <property type="match status" value="1"/>
</dbReference>
<comment type="similarity">
    <text evidence="1">Belongs to the class IV-like SAM-binding methyltransferase superfamily. RNA methyltransferase TrmH family.</text>
</comment>
<name>A0A7Z2YCR4_9VIBR</name>
<dbReference type="EMBL" id="CP047475">
    <property type="protein sequence ID" value="QIA62566.1"/>
    <property type="molecule type" value="Genomic_DNA"/>
</dbReference>
<evidence type="ECO:0000256" key="5">
    <source>
        <dbReference type="RuleBase" id="RU362024"/>
    </source>
</evidence>
<dbReference type="CDD" id="cd18093">
    <property type="entry name" value="SpoU-like_TrmJ"/>
    <property type="match status" value="1"/>
</dbReference>
<dbReference type="RefSeq" id="WP_164647461.1">
    <property type="nucleotide sequence ID" value="NZ_CP047475.1"/>
</dbReference>
<keyword evidence="3 7" id="KW-0808">Transferase</keyword>
<dbReference type="GO" id="GO:0160206">
    <property type="term" value="F:tRNA (cytidine(32)/uridine(32)-2'-O)-methyltransferase activity"/>
    <property type="evidence" value="ECO:0007669"/>
    <property type="project" value="UniProtKB-EC"/>
</dbReference>
<dbReference type="GO" id="GO:0005829">
    <property type="term" value="C:cytosol"/>
    <property type="evidence" value="ECO:0007669"/>
    <property type="project" value="TreeGrafter"/>
</dbReference>
<comment type="function">
    <text evidence="5">Catalyzes the formation of 2'O-methylated cytidine (Cm32) or 2'O-methylated uridine (Um32) at position 32 in tRNA.</text>
</comment>
<evidence type="ECO:0000313" key="7">
    <source>
        <dbReference type="EMBL" id="QIA62566.1"/>
    </source>
</evidence>
<reference evidence="7 8" key="1">
    <citation type="submission" date="2020-01" db="EMBL/GenBank/DDBJ databases">
        <title>Whole genome and functional gene identification of agarase of Vibrio HN897.</title>
        <authorList>
            <person name="Liu Y."/>
            <person name="Zhao Z."/>
        </authorList>
    </citation>
    <scope>NUCLEOTIDE SEQUENCE [LARGE SCALE GENOMIC DNA]</scope>
    <source>
        <strain evidence="7 8">HN897</strain>
    </source>
</reference>